<dbReference type="PROSITE" id="PS00830">
    <property type="entry name" value="GREAB_2"/>
    <property type="match status" value="1"/>
</dbReference>
<reference evidence="8" key="1">
    <citation type="submission" date="2007-06" db="EMBL/GenBank/DDBJ databases">
        <title>Complete sequence of Marinomonas sp. MWYL1.</title>
        <authorList>
            <consortium name="US DOE Joint Genome Institute"/>
            <person name="Copeland A."/>
            <person name="Lucas S."/>
            <person name="Lapidus A."/>
            <person name="Barry K."/>
            <person name="Glavina del Rio T."/>
            <person name="Dalin E."/>
            <person name="Tice H."/>
            <person name="Pitluck S."/>
            <person name="Kiss H."/>
            <person name="Brettin T."/>
            <person name="Bruce D."/>
            <person name="Detter J.C."/>
            <person name="Han C."/>
            <person name="Schmutz J."/>
            <person name="Larimer F."/>
            <person name="Land M."/>
            <person name="Hauser L."/>
            <person name="Kyrpides N."/>
            <person name="Kim E."/>
            <person name="Johnston A.W.B."/>
            <person name="Todd J.D."/>
            <person name="Rogers R."/>
            <person name="Wexler M."/>
            <person name="Bond P.L."/>
            <person name="Li Y."/>
            <person name="Richardson P."/>
        </authorList>
    </citation>
    <scope>NUCLEOTIDE SEQUENCE [LARGE SCALE GENOMIC DNA]</scope>
    <source>
        <strain evidence="8">MWYL1</strain>
    </source>
</reference>
<dbReference type="InterPro" id="IPR001437">
    <property type="entry name" value="Tscrpt_elong_fac_GreA/B_C"/>
</dbReference>
<dbReference type="HOGENOM" id="CLU_101379_3_0_6"/>
<dbReference type="GO" id="GO:0003746">
    <property type="term" value="F:translation elongation factor activity"/>
    <property type="evidence" value="ECO:0007669"/>
    <property type="project" value="UniProtKB-KW"/>
</dbReference>
<dbReference type="PANTHER" id="PTHR30437">
    <property type="entry name" value="TRANSCRIPTION ELONGATION FACTOR GREA"/>
    <property type="match status" value="1"/>
</dbReference>
<dbReference type="GO" id="GO:0032784">
    <property type="term" value="P:regulation of DNA-templated transcription elongation"/>
    <property type="evidence" value="ECO:0007669"/>
    <property type="project" value="UniProtKB-UniRule"/>
</dbReference>
<evidence type="ECO:0000313" key="8">
    <source>
        <dbReference type="EMBL" id="ABR72678.1"/>
    </source>
</evidence>
<keyword evidence="1 4" id="KW-0805">Transcription regulation</keyword>
<comment type="function">
    <text evidence="4">Necessary for efficient RNA polymerase transcription elongation past template-encoded arresting sites. The arresting sites in DNA have the property of trapping a certain fraction of elongating RNA polymerases that pass through, resulting in locked ternary complexes. Cleavage of the nascent transcript by cleavage factors such as GreA or GreB allows the resumption of elongation from the new 3'terminus. GreB releases sequences of up to 9 nucleotides in length.</text>
</comment>
<feature type="domain" description="Transcription elongation factor GreA/GreB C-terminal" evidence="6">
    <location>
        <begin position="118"/>
        <end position="191"/>
    </location>
</feature>
<organism evidence="8">
    <name type="scientific">Marinomonas sp. (strain MWYL1)</name>
    <dbReference type="NCBI Taxonomy" id="400668"/>
    <lineage>
        <taxon>Bacteria</taxon>
        <taxon>Pseudomonadati</taxon>
        <taxon>Pseudomonadota</taxon>
        <taxon>Gammaproteobacteria</taxon>
        <taxon>Oceanospirillales</taxon>
        <taxon>Oceanospirillaceae</taxon>
        <taxon>Marinomonas</taxon>
    </lineage>
</organism>
<dbReference type="EMBL" id="CP000749">
    <property type="protein sequence ID" value="ABR72678.1"/>
    <property type="molecule type" value="Genomic_DNA"/>
</dbReference>
<sequence length="196" mass="22613">MKCRQLIAGGIFVFTIFRFLIIKRLLKMSRYRPPSPPKSAYITQEGAQALLAELKYLWKEKRPAVTETVREAAAQGDRSENAEYIYGKKQLREIDRRVRYLEKRLEVCTVVDRFPSDQERVFFGAWVTLEDEAGNLKEYRIVGPDELDHHSSYISIDSPVARALLKKQEGDEVVIRLAGGEKTYIIDAVEYRQVVA</sequence>
<dbReference type="eggNOG" id="COG0782">
    <property type="taxonomic scope" value="Bacteria"/>
</dbReference>
<keyword evidence="5" id="KW-0812">Transmembrane</keyword>
<comment type="similarity">
    <text evidence="4">Belongs to the GreA/GreB family. GreB subfamily.</text>
</comment>
<keyword evidence="8" id="KW-0648">Protein biosynthesis</keyword>
<dbReference type="NCBIfam" id="TIGR01461">
    <property type="entry name" value="greB"/>
    <property type="match status" value="1"/>
</dbReference>
<dbReference type="Gene3D" id="1.10.287.180">
    <property type="entry name" value="Transcription elongation factor, GreA/GreB, N-terminal domain"/>
    <property type="match status" value="1"/>
</dbReference>
<proteinExistence type="inferred from homology"/>
<dbReference type="GO" id="GO:0006354">
    <property type="term" value="P:DNA-templated transcription elongation"/>
    <property type="evidence" value="ECO:0007669"/>
    <property type="project" value="TreeGrafter"/>
</dbReference>
<evidence type="ECO:0000256" key="2">
    <source>
        <dbReference type="ARBA" id="ARBA00023125"/>
    </source>
</evidence>
<keyword evidence="5" id="KW-0472">Membrane</keyword>
<dbReference type="Gene3D" id="3.10.50.30">
    <property type="entry name" value="Transcription elongation factor, GreA/GreB, C-terminal domain"/>
    <property type="match status" value="1"/>
</dbReference>
<dbReference type="PROSITE" id="PS00829">
    <property type="entry name" value="GREAB_1"/>
    <property type="match status" value="1"/>
</dbReference>
<dbReference type="InterPro" id="IPR023459">
    <property type="entry name" value="Tscrpt_elong_fac_GreA/B_fam"/>
</dbReference>
<dbReference type="GO" id="GO:0070063">
    <property type="term" value="F:RNA polymerase binding"/>
    <property type="evidence" value="ECO:0007669"/>
    <property type="project" value="InterPro"/>
</dbReference>
<dbReference type="STRING" id="400668.Mmwyl1_3777"/>
<dbReference type="AlphaFoldDB" id="A6W1U9"/>
<dbReference type="KEGG" id="mmw:Mmwyl1_3777"/>
<dbReference type="InterPro" id="IPR018151">
    <property type="entry name" value="TF_GreA/GreB_CS"/>
</dbReference>
<keyword evidence="3 4" id="KW-0804">Transcription</keyword>
<feature type="transmembrane region" description="Helical" evidence="5">
    <location>
        <begin position="6"/>
        <end position="26"/>
    </location>
</feature>
<dbReference type="InterPro" id="IPR036953">
    <property type="entry name" value="GreA/GreB_C_sf"/>
</dbReference>
<dbReference type="HAMAP" id="MF_00105">
    <property type="entry name" value="GreA_GreB"/>
    <property type="match status" value="1"/>
</dbReference>
<dbReference type="HAMAP" id="MF_00930">
    <property type="entry name" value="GreB"/>
    <property type="match status" value="1"/>
</dbReference>
<evidence type="ECO:0000256" key="3">
    <source>
        <dbReference type="ARBA" id="ARBA00023163"/>
    </source>
</evidence>
<dbReference type="SUPFAM" id="SSF46557">
    <property type="entry name" value="GreA transcript cleavage protein, N-terminal domain"/>
    <property type="match status" value="1"/>
</dbReference>
<dbReference type="NCBIfam" id="NF002506">
    <property type="entry name" value="PRK01885.1"/>
    <property type="match status" value="1"/>
</dbReference>
<feature type="domain" description="Transcription elongation factor GreA/GreB N-terminal" evidence="7">
    <location>
        <begin position="41"/>
        <end position="110"/>
    </location>
</feature>
<dbReference type="Pfam" id="PF01272">
    <property type="entry name" value="GreA_GreB"/>
    <property type="match status" value="1"/>
</dbReference>
<dbReference type="InterPro" id="IPR022691">
    <property type="entry name" value="Tscrpt_elong_fac_GreA/B_N"/>
</dbReference>
<dbReference type="PANTHER" id="PTHR30437:SF6">
    <property type="entry name" value="TRANSCRIPTION ELONGATION FACTOR GREB"/>
    <property type="match status" value="1"/>
</dbReference>
<dbReference type="FunFam" id="3.10.50.30:FF:000001">
    <property type="entry name" value="Transcription elongation factor GreA"/>
    <property type="match status" value="1"/>
</dbReference>
<evidence type="ECO:0000256" key="1">
    <source>
        <dbReference type="ARBA" id="ARBA00023015"/>
    </source>
</evidence>
<dbReference type="InterPro" id="IPR006358">
    <property type="entry name" value="Tscrpt_elong_fac_GreB"/>
</dbReference>
<accession>A6W1U9</accession>
<evidence type="ECO:0000259" key="7">
    <source>
        <dbReference type="Pfam" id="PF03449"/>
    </source>
</evidence>
<evidence type="ECO:0000256" key="4">
    <source>
        <dbReference type="HAMAP-Rule" id="MF_00930"/>
    </source>
</evidence>
<evidence type="ECO:0000256" key="5">
    <source>
        <dbReference type="SAM" id="Phobius"/>
    </source>
</evidence>
<dbReference type="InterPro" id="IPR028624">
    <property type="entry name" value="Tscrpt_elong_fac_GreA/B"/>
</dbReference>
<evidence type="ECO:0000259" key="6">
    <source>
        <dbReference type="Pfam" id="PF01272"/>
    </source>
</evidence>
<keyword evidence="8" id="KW-0251">Elongation factor</keyword>
<dbReference type="FunFam" id="1.10.287.180:FF:000001">
    <property type="entry name" value="Transcription elongation factor GreA"/>
    <property type="match status" value="1"/>
</dbReference>
<dbReference type="SUPFAM" id="SSF54534">
    <property type="entry name" value="FKBP-like"/>
    <property type="match status" value="1"/>
</dbReference>
<gene>
    <name evidence="4" type="primary">greB</name>
    <name evidence="8" type="ordered locus">Mmwyl1_3777</name>
</gene>
<dbReference type="InterPro" id="IPR036805">
    <property type="entry name" value="Tscrpt_elong_fac_GreA/B_N_sf"/>
</dbReference>
<dbReference type="Pfam" id="PF03449">
    <property type="entry name" value="GreA_GreB_N"/>
    <property type="match status" value="1"/>
</dbReference>
<keyword evidence="2 4" id="KW-0238">DNA-binding</keyword>
<keyword evidence="5" id="KW-1133">Transmembrane helix</keyword>
<protein>
    <recommendedName>
        <fullName evidence="4">Transcription elongation factor GreB</fullName>
    </recommendedName>
    <alternativeName>
        <fullName evidence="4">Transcript cleavage factor GreB</fullName>
    </alternativeName>
</protein>
<dbReference type="GO" id="GO:0003677">
    <property type="term" value="F:DNA binding"/>
    <property type="evidence" value="ECO:0007669"/>
    <property type="project" value="UniProtKB-UniRule"/>
</dbReference>
<name>A6W1U9_MARMS</name>